<protein>
    <recommendedName>
        <fullName evidence="2">Reverse transcriptase domain-containing protein</fullName>
    </recommendedName>
</protein>
<comment type="caution">
    <text evidence="3">The sequence shown here is derived from an EMBL/GenBank/DDBJ whole genome shotgun (WGS) entry which is preliminary data.</text>
</comment>
<dbReference type="GO" id="GO:0004190">
    <property type="term" value="F:aspartic-type endopeptidase activity"/>
    <property type="evidence" value="ECO:0007669"/>
    <property type="project" value="InterPro"/>
</dbReference>
<proteinExistence type="predicted"/>
<dbReference type="InterPro" id="IPR053134">
    <property type="entry name" value="RNA-dir_DNA_polymerase"/>
</dbReference>
<dbReference type="SUPFAM" id="SSF50630">
    <property type="entry name" value="Acid proteases"/>
    <property type="match status" value="1"/>
</dbReference>
<dbReference type="SUPFAM" id="SSF56672">
    <property type="entry name" value="DNA/RNA polymerases"/>
    <property type="match status" value="1"/>
</dbReference>
<dbReference type="PROSITE" id="PS50878">
    <property type="entry name" value="RT_POL"/>
    <property type="match status" value="1"/>
</dbReference>
<dbReference type="CDD" id="cd00303">
    <property type="entry name" value="retropepsin_like"/>
    <property type="match status" value="1"/>
</dbReference>
<feature type="region of interest" description="Disordered" evidence="1">
    <location>
        <begin position="65"/>
        <end position="110"/>
    </location>
</feature>
<dbReference type="Proteomes" id="UP000825729">
    <property type="component" value="Unassembled WGS sequence"/>
</dbReference>
<dbReference type="CDD" id="cd01647">
    <property type="entry name" value="RT_LTR"/>
    <property type="match status" value="1"/>
</dbReference>
<dbReference type="Gene3D" id="3.10.10.10">
    <property type="entry name" value="HIV Type 1 Reverse Transcriptase, subunit A, domain 1"/>
    <property type="match status" value="1"/>
</dbReference>
<dbReference type="InterPro" id="IPR043502">
    <property type="entry name" value="DNA/RNA_pol_sf"/>
</dbReference>
<dbReference type="Gene3D" id="3.30.70.270">
    <property type="match status" value="1"/>
</dbReference>
<dbReference type="Pfam" id="PF00078">
    <property type="entry name" value="RVT_1"/>
    <property type="match status" value="1"/>
</dbReference>
<dbReference type="InterPro" id="IPR019103">
    <property type="entry name" value="Peptidase_aspartic_DDI1-type"/>
</dbReference>
<accession>A0AAV7FDS1</accession>
<dbReference type="Pfam" id="PF09668">
    <property type="entry name" value="Asp_protease"/>
    <property type="match status" value="1"/>
</dbReference>
<evidence type="ECO:0000259" key="2">
    <source>
        <dbReference type="PROSITE" id="PS50878"/>
    </source>
</evidence>
<reference evidence="3 4" key="1">
    <citation type="submission" date="2021-07" db="EMBL/GenBank/DDBJ databases">
        <title>The Aristolochia fimbriata genome: insights into angiosperm evolution, floral development and chemical biosynthesis.</title>
        <authorList>
            <person name="Jiao Y."/>
        </authorList>
    </citation>
    <scope>NUCLEOTIDE SEQUENCE [LARGE SCALE GENOMIC DNA]</scope>
    <source>
        <strain evidence="3">IBCAS-2021</strain>
        <tissue evidence="3">Leaf</tissue>
    </source>
</reference>
<dbReference type="EMBL" id="JAINDJ010000002">
    <property type="protein sequence ID" value="KAG9458216.1"/>
    <property type="molecule type" value="Genomic_DNA"/>
</dbReference>
<feature type="region of interest" description="Disordered" evidence="1">
    <location>
        <begin position="128"/>
        <end position="166"/>
    </location>
</feature>
<dbReference type="Gene3D" id="2.40.70.10">
    <property type="entry name" value="Acid Proteases"/>
    <property type="match status" value="1"/>
</dbReference>
<evidence type="ECO:0000313" key="4">
    <source>
        <dbReference type="Proteomes" id="UP000825729"/>
    </source>
</evidence>
<name>A0AAV7FDS1_ARIFI</name>
<gene>
    <name evidence="3" type="ORF">H6P81_002724</name>
</gene>
<feature type="compositionally biased region" description="Polar residues" evidence="1">
    <location>
        <begin position="89"/>
        <end position="99"/>
    </location>
</feature>
<dbReference type="AlphaFoldDB" id="A0AAV7FDS1"/>
<evidence type="ECO:0000256" key="1">
    <source>
        <dbReference type="SAM" id="MobiDB-lite"/>
    </source>
</evidence>
<dbReference type="InterPro" id="IPR000477">
    <property type="entry name" value="RT_dom"/>
</dbReference>
<sequence length="616" mass="68752">MEEPRVMSLLTYLKNLIELLLHGRRNSQQACKEEVKDVQETVLGEQVGLGARVSLWEKYMADGGNLPSTTTGVGGEERAVAEARPTAVEESTTATTKPSSSDKMKQELRRRDVKTLAEALSTAEKLTEFEKKTEVSPSNSKGSKSTKAKKQWEKRGNKLDKTDVKKKKEEGKLNSKCFLCDGDHFLKDCLRKKLLNSMTEAKSEGSVEDAKMGSLKMVAALQGNEGSTRRSRREIFYIALSVRGKEAKAMIDSGATHNFLSVCEAIGLGLTWVDDGSLVKSVNSEAKAICGIAHDVLVKVGEWQGNVSFSVFNMDDFDFILGVDFLCLCKGFVLPYLGLLCILDERGLCHVKEVPSTSAGGSMLSAMQLKRGLQQGHDTYVATLVRGHEEEVGGMKPIPPWIAEVLERYVDVFPAELPRRLPPRREVDHAIELEPSSKPPAKAPYRMAPKELEELRRQLKELLEVGFIRPSKAPYGAPVLFQRKKEGSMRLCIDYRALNKVTIKNCYPIPLISDLFDQLREATVFTKLDLRSGYYQVQIAEGDKGKTTCVTMYGAFEFLVMPFGLTNAPATFYTLMNKVLGPYLDKFVVVYLDDIVIYTKTMRDHVLHLAQVFETF</sequence>
<feature type="compositionally biased region" description="Basic and acidic residues" evidence="1">
    <location>
        <begin position="100"/>
        <end position="110"/>
    </location>
</feature>
<dbReference type="InterPro" id="IPR043128">
    <property type="entry name" value="Rev_trsase/Diguanyl_cyclase"/>
</dbReference>
<feature type="domain" description="Reverse transcriptase" evidence="2">
    <location>
        <begin position="463"/>
        <end position="616"/>
    </location>
</feature>
<dbReference type="GO" id="GO:0006508">
    <property type="term" value="P:proteolysis"/>
    <property type="evidence" value="ECO:0007669"/>
    <property type="project" value="InterPro"/>
</dbReference>
<dbReference type="InterPro" id="IPR021109">
    <property type="entry name" value="Peptidase_aspartic_dom_sf"/>
</dbReference>
<feature type="compositionally biased region" description="Basic and acidic residues" evidence="1">
    <location>
        <begin position="150"/>
        <end position="166"/>
    </location>
</feature>
<organism evidence="3 4">
    <name type="scientific">Aristolochia fimbriata</name>
    <name type="common">White veined hardy Dutchman's pipe vine</name>
    <dbReference type="NCBI Taxonomy" id="158543"/>
    <lineage>
        <taxon>Eukaryota</taxon>
        <taxon>Viridiplantae</taxon>
        <taxon>Streptophyta</taxon>
        <taxon>Embryophyta</taxon>
        <taxon>Tracheophyta</taxon>
        <taxon>Spermatophyta</taxon>
        <taxon>Magnoliopsida</taxon>
        <taxon>Magnoliidae</taxon>
        <taxon>Piperales</taxon>
        <taxon>Aristolochiaceae</taxon>
        <taxon>Aristolochia</taxon>
    </lineage>
</organism>
<keyword evidence="4" id="KW-1185">Reference proteome</keyword>
<evidence type="ECO:0000313" key="3">
    <source>
        <dbReference type="EMBL" id="KAG9458216.1"/>
    </source>
</evidence>
<dbReference type="PANTHER" id="PTHR24559:SF436">
    <property type="entry name" value="RNA-DIRECTED DNA POLYMERASE HOMOLOG"/>
    <property type="match status" value="1"/>
</dbReference>
<dbReference type="PANTHER" id="PTHR24559">
    <property type="entry name" value="TRANSPOSON TY3-I GAG-POL POLYPROTEIN"/>
    <property type="match status" value="1"/>
</dbReference>